<sequence>MRERTLAAGGSEQQAWRSAVGAYLEVHPGADLFTAERIVTCLLRPPPPTGPSSALG</sequence>
<dbReference type="RefSeq" id="WP_153341385.1">
    <property type="nucleotide sequence ID" value="NZ_WIVE01000006.1"/>
</dbReference>
<comment type="caution">
    <text evidence="1">The sequence shown here is derived from an EMBL/GenBank/DDBJ whole genome shotgun (WGS) entry which is preliminary data.</text>
</comment>
<reference evidence="1 2" key="1">
    <citation type="submission" date="2019-10" db="EMBL/GenBank/DDBJ databases">
        <title>Draft whole-genome sequence of the purple nonsulfur photosynthetic bacterium Roseospira navarrensis DSM 15114.</title>
        <authorList>
            <person name="Kyndt J.A."/>
            <person name="Meyer T.E."/>
        </authorList>
    </citation>
    <scope>NUCLEOTIDE SEQUENCE [LARGE SCALE GENOMIC DNA]</scope>
    <source>
        <strain evidence="1 2">DSM 15114</strain>
    </source>
</reference>
<gene>
    <name evidence="1" type="ORF">GHC57_03955</name>
</gene>
<protein>
    <submittedName>
        <fullName evidence="1">Uncharacterized protein</fullName>
    </submittedName>
</protein>
<dbReference type="EMBL" id="WIVE01000006">
    <property type="protein sequence ID" value="MQX35666.1"/>
    <property type="molecule type" value="Genomic_DNA"/>
</dbReference>
<name>A0A7X1ZBS7_9PROT</name>
<evidence type="ECO:0000313" key="2">
    <source>
        <dbReference type="Proteomes" id="UP000434582"/>
    </source>
</evidence>
<organism evidence="1 2">
    <name type="scientific">Roseospira navarrensis</name>
    <dbReference type="NCBI Taxonomy" id="140058"/>
    <lineage>
        <taxon>Bacteria</taxon>
        <taxon>Pseudomonadati</taxon>
        <taxon>Pseudomonadota</taxon>
        <taxon>Alphaproteobacteria</taxon>
        <taxon>Rhodospirillales</taxon>
        <taxon>Rhodospirillaceae</taxon>
        <taxon>Roseospira</taxon>
    </lineage>
</organism>
<proteinExistence type="predicted"/>
<dbReference type="OrthoDB" id="9975158at2"/>
<dbReference type="Proteomes" id="UP000434582">
    <property type="component" value="Unassembled WGS sequence"/>
</dbReference>
<dbReference type="AlphaFoldDB" id="A0A7X1ZBS7"/>
<accession>A0A7X1ZBS7</accession>
<keyword evidence="2" id="KW-1185">Reference proteome</keyword>
<evidence type="ECO:0000313" key="1">
    <source>
        <dbReference type="EMBL" id="MQX35666.1"/>
    </source>
</evidence>